<keyword evidence="10" id="KW-0804">Transcription</keyword>
<dbReference type="PANTHER" id="PTHR20856">
    <property type="entry name" value="DNA-DIRECTED RNA POLYMERASE I SUBUNIT 2"/>
    <property type="match status" value="1"/>
</dbReference>
<dbReference type="GO" id="GO:0003677">
    <property type="term" value="F:DNA binding"/>
    <property type="evidence" value="ECO:0007669"/>
    <property type="project" value="InterPro"/>
</dbReference>
<evidence type="ECO:0000256" key="13">
    <source>
        <dbReference type="ARBA" id="ARBA00048552"/>
    </source>
</evidence>
<evidence type="ECO:0000259" key="15">
    <source>
        <dbReference type="Pfam" id="PF04561"/>
    </source>
</evidence>
<dbReference type="GO" id="GO:0032549">
    <property type="term" value="F:ribonucleoside binding"/>
    <property type="evidence" value="ECO:0007669"/>
    <property type="project" value="InterPro"/>
</dbReference>
<dbReference type="Gene3D" id="2.40.50.100">
    <property type="match status" value="1"/>
</dbReference>
<keyword evidence="7 17" id="KW-0934">Plastid</keyword>
<dbReference type="Gene3D" id="3.90.1110.10">
    <property type="entry name" value="RNA polymerase Rpb2, domain 2"/>
    <property type="match status" value="1"/>
</dbReference>
<dbReference type="Gene3D" id="2.30.150.10">
    <property type="entry name" value="DNA-directed RNA polymerase, beta subunit, external 1 domain"/>
    <property type="match status" value="1"/>
</dbReference>
<evidence type="ECO:0000256" key="9">
    <source>
        <dbReference type="ARBA" id="ARBA00022695"/>
    </source>
</evidence>
<dbReference type="GO" id="GO:0000428">
    <property type="term" value="C:DNA-directed RNA polymerase complex"/>
    <property type="evidence" value="ECO:0007669"/>
    <property type="project" value="UniProtKB-KW"/>
</dbReference>
<evidence type="ECO:0000256" key="8">
    <source>
        <dbReference type="ARBA" id="ARBA00022679"/>
    </source>
</evidence>
<dbReference type="InterPro" id="IPR042107">
    <property type="entry name" value="DNA-dir_RNA_pol_bsu_ext_1_sf"/>
</dbReference>
<keyword evidence="6 17" id="KW-0150">Chloroplast</keyword>
<evidence type="ECO:0000313" key="17">
    <source>
        <dbReference type="EMBL" id="AMO00831.1"/>
    </source>
</evidence>
<dbReference type="AlphaFoldDB" id="A0A140H9I2"/>
<dbReference type="EC" id="2.7.7.6" evidence="4"/>
<name>A0A140H9I2_9CHLO</name>
<evidence type="ECO:0000256" key="14">
    <source>
        <dbReference type="RuleBase" id="RU000434"/>
    </source>
</evidence>
<dbReference type="Gene3D" id="3.90.1100.10">
    <property type="match status" value="3"/>
</dbReference>
<dbReference type="SUPFAM" id="SSF64484">
    <property type="entry name" value="beta and beta-prime subunits of DNA dependent RNA-polymerase"/>
    <property type="match status" value="1"/>
</dbReference>
<evidence type="ECO:0000256" key="4">
    <source>
        <dbReference type="ARBA" id="ARBA00012418"/>
    </source>
</evidence>
<evidence type="ECO:0000256" key="2">
    <source>
        <dbReference type="ARBA" id="ARBA00004229"/>
    </source>
</evidence>
<feature type="domain" description="RNA polymerase Rpb2" evidence="15">
    <location>
        <begin position="373"/>
        <end position="440"/>
    </location>
</feature>
<dbReference type="Pfam" id="PF04565">
    <property type="entry name" value="RNA_pol_Rpb2_3"/>
    <property type="match status" value="1"/>
</dbReference>
<comment type="subunit">
    <text evidence="11">In plastids the minimal PEP RNA polymerase catalytic core is composed of four subunits: alpha, beta, beta', and beta''. When a (nuclear-encoded) sigma factor is associated with the core the holoenzyme is formed, which can initiate transcription.</text>
</comment>
<comment type="catalytic activity">
    <reaction evidence="13">
        <text>RNA(n) + a ribonucleoside 5'-triphosphate = RNA(n+1) + diphosphate</text>
        <dbReference type="Rhea" id="RHEA:21248"/>
        <dbReference type="Rhea" id="RHEA-COMP:14527"/>
        <dbReference type="Rhea" id="RHEA-COMP:17342"/>
        <dbReference type="ChEBI" id="CHEBI:33019"/>
        <dbReference type="ChEBI" id="CHEBI:61557"/>
        <dbReference type="ChEBI" id="CHEBI:140395"/>
        <dbReference type="EC" id="2.7.7.6"/>
    </reaction>
</comment>
<protein>
    <recommendedName>
        <fullName evidence="4">DNA-directed RNA polymerase</fullName>
        <ecNumber evidence="4">2.7.7.6</ecNumber>
    </recommendedName>
    <alternativeName>
        <fullName evidence="12">PEP</fullName>
    </alternativeName>
</protein>
<organism evidence="17">
    <name type="scientific">Neochloris aquatica</name>
    <dbReference type="NCBI Taxonomy" id="3099"/>
    <lineage>
        <taxon>Eukaryota</taxon>
        <taxon>Viridiplantae</taxon>
        <taxon>Chlorophyta</taxon>
        <taxon>core chlorophytes</taxon>
        <taxon>Chlorophyceae</taxon>
        <taxon>CS clade</taxon>
        <taxon>Sphaeropleales</taxon>
        <taxon>Neochloridaceae</taxon>
        <taxon>Neochloris</taxon>
    </lineage>
</organism>
<dbReference type="GO" id="GO:0009507">
    <property type="term" value="C:chloroplast"/>
    <property type="evidence" value="ECO:0007669"/>
    <property type="project" value="UniProtKB-SubCell"/>
</dbReference>
<evidence type="ECO:0000256" key="1">
    <source>
        <dbReference type="ARBA" id="ARBA00004026"/>
    </source>
</evidence>
<feature type="domain" description="RNA polymerase Rpb2" evidence="15">
    <location>
        <begin position="124"/>
        <end position="239"/>
    </location>
</feature>
<dbReference type="Pfam" id="PF04561">
    <property type="entry name" value="RNA_pol_Rpb2_2"/>
    <property type="match status" value="2"/>
</dbReference>
<dbReference type="InterPro" id="IPR007642">
    <property type="entry name" value="RNA_pol_Rpb2_2"/>
</dbReference>
<evidence type="ECO:0000256" key="11">
    <source>
        <dbReference type="ARBA" id="ARBA00026088"/>
    </source>
</evidence>
<dbReference type="RefSeq" id="YP_009238022.1">
    <property type="nucleotide sequence ID" value="NC_029670.1"/>
</dbReference>
<feature type="domain" description="RNA polymerase Rpb2" evidence="16">
    <location>
        <begin position="561"/>
        <end position="629"/>
    </location>
</feature>
<dbReference type="EMBL" id="KT199248">
    <property type="protein sequence ID" value="AMO00831.1"/>
    <property type="molecule type" value="Genomic_DNA"/>
</dbReference>
<comment type="subcellular location">
    <subcellularLocation>
        <location evidence="2">Plastid</location>
        <location evidence="2">Chloroplast</location>
    </subcellularLocation>
</comment>
<evidence type="ECO:0000256" key="12">
    <source>
        <dbReference type="ARBA" id="ARBA00032782"/>
    </source>
</evidence>
<evidence type="ECO:0000256" key="3">
    <source>
        <dbReference type="ARBA" id="ARBA00006835"/>
    </source>
</evidence>
<evidence type="ECO:0000256" key="5">
    <source>
        <dbReference type="ARBA" id="ARBA00022478"/>
    </source>
</evidence>
<dbReference type="GO" id="GO:0003899">
    <property type="term" value="F:DNA-directed RNA polymerase activity"/>
    <property type="evidence" value="ECO:0007669"/>
    <property type="project" value="UniProtKB-EC"/>
</dbReference>
<dbReference type="GeneID" id="27073336"/>
<dbReference type="InterPro" id="IPR007645">
    <property type="entry name" value="RNA_pol_Rpb2_3"/>
</dbReference>
<keyword evidence="8" id="KW-0808">Transferase</keyword>
<reference evidence="17" key="1">
    <citation type="journal article" date="2016" name="Mol. Phylogenet. Evol.">
        <title>Chloroplast phylogenomic data from the green algal order Sphaeropleales (Chlorophyceae, Chlorophyta) reveal complex patterns of sequence evolution.</title>
        <authorList>
            <person name="Fucikova K."/>
            <person name="Lewis P.O."/>
            <person name="Lewis L.A."/>
        </authorList>
    </citation>
    <scope>NUCLEOTIDE SEQUENCE</scope>
    <source>
        <strain evidence="17">UTEX 138</strain>
    </source>
</reference>
<comment type="function">
    <text evidence="1">DNA-dependent RNA polymerase catalyzes the transcription of DNA into RNA using the four ribonucleoside triphosphates as substrates.</text>
</comment>
<dbReference type="InterPro" id="IPR037034">
    <property type="entry name" value="RNA_pol_Rpb2_2_sf"/>
</dbReference>
<gene>
    <name evidence="17" type="primary">rpoBa</name>
    <name evidence="17" type="ORF">VU99_17</name>
</gene>
<evidence type="ECO:0000256" key="7">
    <source>
        <dbReference type="ARBA" id="ARBA00022640"/>
    </source>
</evidence>
<geneLocation type="chloroplast" evidence="17"/>
<evidence type="ECO:0000256" key="10">
    <source>
        <dbReference type="ARBA" id="ARBA00023163"/>
    </source>
</evidence>
<keyword evidence="9" id="KW-0548">Nucleotidyltransferase</keyword>
<dbReference type="GO" id="GO:0006351">
    <property type="term" value="P:DNA-templated transcription"/>
    <property type="evidence" value="ECO:0007669"/>
    <property type="project" value="InterPro"/>
</dbReference>
<comment type="similarity">
    <text evidence="3 14">Belongs to the RNA polymerase beta chain family.</text>
</comment>
<sequence>MPTHRNFLPDFVEIQRESFLNFLKKGILDEFSKRNPITNNTKTLEIFFYADYFCLTKPKYSIQQAIFFKKSYISKLYVPVQYTDKKKKLIFLKWILIADLPLMTKRGHFVLNGAARVIINQLVRSPGVYFRENFYEIYPNKWASKPSRVLQRFYADIICLKGTWVRIEIDKDFCMWVRLKKGPKIPLLWFLLGMGLNEKMIFQSVISPNFLLKNFLIFKQKNNTEILYKLELDFKNNFTDFRQSLSDNLLSNFFLENSIYSQKNSKGSNNLIKYPYISTTTEAWKEIAKLFNLKKNGSQTRNSLITRNRKKIKSSTKFFLKNFHFVTGSSSKKCNLNFYYNKYKNHIKIQDKNMKKFQETMTFSSLGRRWFFQKFMNPRTYDLGYKGRFALNKKLNLTISPNQTTLTAQDLLFITDYLMKVEKGIYPVDDIDHLKNKRIRSAGELIQMQFGIGLVRLEKTIRLKLNGKPRSSKINYFKNKIKNENFLGSNLKQKFFNSFITNQKKRALAQSQISRDLNILLTKQKFKISKKQTFLLLNSLIQPKFVNGALKEFFGTHPLSQFMDQINPLAELTHKRRLTSLGPGGVARDTATLAIRGIHSSHYGRICPIETPEGKNTGLVNSLTVYAHVNSQGFIESPFQSVYKGQIQKNRGKTYLSAYQEENFQIGTPDLNITEKNFLPKQKIPVRFGKNFSNYSTKKLSFIGISPLQMISVATALIPFLEHDDANRALMGSNMQRQAVPLIKPERPLVGTGLEAKVISDSGHGIATSNSGFVLYVSGSKIILCIN</sequence>
<accession>A0A140H9I2</accession>
<proteinExistence type="inferred from homology"/>
<dbReference type="InterPro" id="IPR015712">
    <property type="entry name" value="DNA-dir_RNA_pol_su2"/>
</dbReference>
<keyword evidence="5" id="KW-0240">DNA-directed RNA polymerase</keyword>
<evidence type="ECO:0000256" key="6">
    <source>
        <dbReference type="ARBA" id="ARBA00022528"/>
    </source>
</evidence>
<evidence type="ECO:0000259" key="16">
    <source>
        <dbReference type="Pfam" id="PF04565"/>
    </source>
</evidence>